<evidence type="ECO:0000256" key="2">
    <source>
        <dbReference type="PROSITE-ProRule" id="PRU00335"/>
    </source>
</evidence>
<evidence type="ECO:0000259" key="3">
    <source>
        <dbReference type="PROSITE" id="PS50977"/>
    </source>
</evidence>
<evidence type="ECO:0000256" key="1">
    <source>
        <dbReference type="ARBA" id="ARBA00023125"/>
    </source>
</evidence>
<feature type="domain" description="HTH tetR-type" evidence="3">
    <location>
        <begin position="11"/>
        <end position="71"/>
    </location>
</feature>
<dbReference type="Pfam" id="PF14278">
    <property type="entry name" value="TetR_C_8"/>
    <property type="match status" value="1"/>
</dbReference>
<dbReference type="Gene3D" id="1.10.357.10">
    <property type="entry name" value="Tetracycline Repressor, domain 2"/>
    <property type="match status" value="1"/>
</dbReference>
<dbReference type="InterPro" id="IPR001647">
    <property type="entry name" value="HTH_TetR"/>
</dbReference>
<name>A0ABR8ZHV7_9LACO</name>
<reference evidence="4 5" key="1">
    <citation type="submission" date="2020-06" db="EMBL/GenBank/DDBJ databases">
        <title>Limosilactobacillus sp. nov.</title>
        <authorList>
            <person name="Ksiezarek M."/>
            <person name="Goncalves Ribeiro T."/>
            <person name="Rocha J."/>
            <person name="Grosso F."/>
            <person name="Peixe L."/>
        </authorList>
    </citation>
    <scope>NUCLEOTIDE SEQUENCE [LARGE SCALE GENOMIC DNA]</scope>
    <source>
        <strain evidence="5">c9Ua_26_M</strain>
    </source>
</reference>
<dbReference type="PROSITE" id="PS50977">
    <property type="entry name" value="HTH_TETR_2"/>
    <property type="match status" value="1"/>
</dbReference>
<dbReference type="InterPro" id="IPR009057">
    <property type="entry name" value="Homeodomain-like_sf"/>
</dbReference>
<dbReference type="EMBL" id="JABUXR010000002">
    <property type="protein sequence ID" value="MBD8084877.1"/>
    <property type="molecule type" value="Genomic_DNA"/>
</dbReference>
<dbReference type="Proteomes" id="UP000645007">
    <property type="component" value="Unassembled WGS sequence"/>
</dbReference>
<dbReference type="PANTHER" id="PTHR43479">
    <property type="entry name" value="ACREF/ENVCD OPERON REPRESSOR-RELATED"/>
    <property type="match status" value="1"/>
</dbReference>
<sequence>MAGNKTDPRVVKTRNSLRKALVYLMQREKLEDISVQKITETANITRGTFYLHYKDKKDFIRSAINEILDEFFDQVMVESEDLSFSKGQTVQVFSLQKAFQYIESEADIFDVLLNNERNDFFYEQLYDRLSEQLSRFYTVMAEADEQPKVPLNLQISFIDSALLGIISHWLKDGMIYTSRYMTQSVGKMLDQLDSNNILLLDFFSHEAEPALQDIQ</sequence>
<dbReference type="RefSeq" id="WP_191910708.1">
    <property type="nucleotide sequence ID" value="NZ_JABUXR010000002.1"/>
</dbReference>
<comment type="caution">
    <text evidence="4">The sequence shown here is derived from an EMBL/GenBank/DDBJ whole genome shotgun (WGS) entry which is preliminary data.</text>
</comment>
<accession>A0ABR8ZHV7</accession>
<evidence type="ECO:0000313" key="4">
    <source>
        <dbReference type="EMBL" id="MBD8084877.1"/>
    </source>
</evidence>
<protein>
    <submittedName>
        <fullName evidence="4">TetR/AcrR family transcriptional regulator</fullName>
    </submittedName>
</protein>
<dbReference type="InterPro" id="IPR050624">
    <property type="entry name" value="HTH-type_Tx_Regulator"/>
</dbReference>
<feature type="DNA-binding region" description="H-T-H motif" evidence="2">
    <location>
        <begin position="34"/>
        <end position="53"/>
    </location>
</feature>
<proteinExistence type="predicted"/>
<keyword evidence="5" id="KW-1185">Reference proteome</keyword>
<dbReference type="InterPro" id="IPR039532">
    <property type="entry name" value="TetR_C_Firmicutes"/>
</dbReference>
<evidence type="ECO:0000313" key="5">
    <source>
        <dbReference type="Proteomes" id="UP000645007"/>
    </source>
</evidence>
<dbReference type="PANTHER" id="PTHR43479:SF7">
    <property type="entry name" value="TETR-FAMILY TRANSCRIPTIONAL REGULATOR"/>
    <property type="match status" value="1"/>
</dbReference>
<organism evidence="4 5">
    <name type="scientific">Limosilactobacillus urinaemulieris</name>
    <dbReference type="NCBI Taxonomy" id="2742600"/>
    <lineage>
        <taxon>Bacteria</taxon>
        <taxon>Bacillati</taxon>
        <taxon>Bacillota</taxon>
        <taxon>Bacilli</taxon>
        <taxon>Lactobacillales</taxon>
        <taxon>Lactobacillaceae</taxon>
        <taxon>Limosilactobacillus</taxon>
    </lineage>
</organism>
<keyword evidence="1 2" id="KW-0238">DNA-binding</keyword>
<gene>
    <name evidence="4" type="ORF">HUK45_01115</name>
</gene>
<dbReference type="SUPFAM" id="SSF46689">
    <property type="entry name" value="Homeodomain-like"/>
    <property type="match status" value="1"/>
</dbReference>